<sequence>MSWLLALVFKDSAIKDHYSVDSNAIRHWRLFGQFQPSDDVSLLCVTTACSSNHVQEAQWKIKFNCESANHEVAGETNERIQVKILGIGNTTHWSKCLVASNRVITSAHAPLKYFKVILAIGKWVCTKQVCHNRGSVYSERAYYITMSTQSSPRTQIFTVLPSSSIAVSSSSRFTTPLSACDVEAAGSDPLPSAAVLALMAISSPSSRSYQDLSSQWKLQQRFKCCMVNVGLEPNVPRPAYCAVWLWFGIGFKYK</sequence>
<evidence type="ECO:0000313" key="1">
    <source>
        <dbReference type="EMBL" id="KAG2175215.1"/>
    </source>
</evidence>
<accession>A0A8H7PK69</accession>
<evidence type="ECO:0000313" key="2">
    <source>
        <dbReference type="Proteomes" id="UP000612746"/>
    </source>
</evidence>
<comment type="caution">
    <text evidence="1">The sequence shown here is derived from an EMBL/GenBank/DDBJ whole genome shotgun (WGS) entry which is preliminary data.</text>
</comment>
<keyword evidence="2" id="KW-1185">Reference proteome</keyword>
<dbReference type="EMBL" id="JAEPRA010000015">
    <property type="protein sequence ID" value="KAG2175215.1"/>
    <property type="molecule type" value="Genomic_DNA"/>
</dbReference>
<organism evidence="1 2">
    <name type="scientific">Umbelopsis vinacea</name>
    <dbReference type="NCBI Taxonomy" id="44442"/>
    <lineage>
        <taxon>Eukaryota</taxon>
        <taxon>Fungi</taxon>
        <taxon>Fungi incertae sedis</taxon>
        <taxon>Mucoromycota</taxon>
        <taxon>Mucoromycotina</taxon>
        <taxon>Umbelopsidomycetes</taxon>
        <taxon>Umbelopsidales</taxon>
        <taxon>Umbelopsidaceae</taxon>
        <taxon>Umbelopsis</taxon>
    </lineage>
</organism>
<protein>
    <submittedName>
        <fullName evidence="1">Uncharacterized protein</fullName>
    </submittedName>
</protein>
<proteinExistence type="predicted"/>
<reference evidence="1" key="1">
    <citation type="submission" date="2020-12" db="EMBL/GenBank/DDBJ databases">
        <title>Metabolic potential, ecology and presence of endohyphal bacteria is reflected in genomic diversity of Mucoromycotina.</title>
        <authorList>
            <person name="Muszewska A."/>
            <person name="Okrasinska A."/>
            <person name="Steczkiewicz K."/>
            <person name="Drgas O."/>
            <person name="Orlowska M."/>
            <person name="Perlinska-Lenart U."/>
            <person name="Aleksandrzak-Piekarczyk T."/>
            <person name="Szatraj K."/>
            <person name="Zielenkiewicz U."/>
            <person name="Pilsyk S."/>
            <person name="Malc E."/>
            <person name="Mieczkowski P."/>
            <person name="Kruszewska J.S."/>
            <person name="Biernat P."/>
            <person name="Pawlowska J."/>
        </authorList>
    </citation>
    <scope>NUCLEOTIDE SEQUENCE</scope>
    <source>
        <strain evidence="1">WA0000051536</strain>
    </source>
</reference>
<dbReference type="AlphaFoldDB" id="A0A8H7PK69"/>
<name>A0A8H7PK69_9FUNG</name>
<dbReference type="Proteomes" id="UP000612746">
    <property type="component" value="Unassembled WGS sequence"/>
</dbReference>
<gene>
    <name evidence="1" type="ORF">INT44_007703</name>
</gene>